<dbReference type="InterPro" id="IPR027417">
    <property type="entry name" value="P-loop_NTPase"/>
</dbReference>
<dbReference type="AlphaFoldDB" id="A0A318NDL5"/>
<reference evidence="3 4" key="1">
    <citation type="submission" date="2018-03" db="EMBL/GenBank/DDBJ databases">
        <title>Bioinformatic expansion and discovery of thiopeptide antibiotics.</title>
        <authorList>
            <person name="Schwalen C.J."/>
            <person name="Hudson G.A."/>
            <person name="Mitchell D.A."/>
        </authorList>
    </citation>
    <scope>NUCLEOTIDE SEQUENCE [LARGE SCALE GENOMIC DNA]</scope>
    <source>
        <strain evidence="3 4">NRRL 8041</strain>
    </source>
</reference>
<dbReference type="SUPFAM" id="SSF52540">
    <property type="entry name" value="P-loop containing nucleoside triphosphate hydrolases"/>
    <property type="match status" value="1"/>
</dbReference>
<keyword evidence="4" id="KW-1185">Reference proteome</keyword>
<keyword evidence="3" id="KW-0648">Protein biosynthesis</keyword>
<evidence type="ECO:0000313" key="3">
    <source>
        <dbReference type="EMBL" id="PYC61311.1"/>
    </source>
</evidence>
<keyword evidence="3" id="KW-0251">Elongation factor</keyword>
<dbReference type="GO" id="GO:0005525">
    <property type="term" value="F:GTP binding"/>
    <property type="evidence" value="ECO:0007669"/>
    <property type="project" value="InterPro"/>
</dbReference>
<dbReference type="GO" id="GO:0003924">
    <property type="term" value="F:GTPase activity"/>
    <property type="evidence" value="ECO:0007669"/>
    <property type="project" value="InterPro"/>
</dbReference>
<comment type="caution">
    <text evidence="3">The sequence shown here is derived from an EMBL/GenBank/DDBJ whole genome shotgun (WGS) entry which is preliminary data.</text>
</comment>
<evidence type="ECO:0000313" key="4">
    <source>
        <dbReference type="Proteomes" id="UP000248333"/>
    </source>
</evidence>
<protein>
    <submittedName>
        <fullName evidence="3">Elongation factor G</fullName>
    </submittedName>
</protein>
<dbReference type="GO" id="GO:0005829">
    <property type="term" value="C:cytosol"/>
    <property type="evidence" value="ECO:0007669"/>
    <property type="project" value="TreeGrafter"/>
</dbReference>
<dbReference type="GO" id="GO:0016150">
    <property type="term" value="F:translation release factor activity, codon nonspecific"/>
    <property type="evidence" value="ECO:0007669"/>
    <property type="project" value="TreeGrafter"/>
</dbReference>
<feature type="non-terminal residue" evidence="3">
    <location>
        <position position="81"/>
    </location>
</feature>
<dbReference type="Gene3D" id="3.40.50.300">
    <property type="entry name" value="P-loop containing nucleotide triphosphate hydrolases"/>
    <property type="match status" value="1"/>
</dbReference>
<dbReference type="RefSeq" id="WP_244200704.1">
    <property type="nucleotide sequence ID" value="NZ_PYBV01000163.1"/>
</dbReference>
<gene>
    <name evidence="3" type="primary">fusA</name>
    <name evidence="3" type="ORF">C7C45_33270</name>
</gene>
<feature type="domain" description="Tr-type G" evidence="2">
    <location>
        <begin position="1"/>
        <end position="81"/>
    </location>
</feature>
<evidence type="ECO:0000256" key="1">
    <source>
        <dbReference type="SAM" id="MobiDB-lite"/>
    </source>
</evidence>
<feature type="non-terminal residue" evidence="3">
    <location>
        <position position="1"/>
    </location>
</feature>
<dbReference type="PANTHER" id="PTHR43556">
    <property type="entry name" value="PEPTIDE CHAIN RELEASE FACTOR RF3"/>
    <property type="match status" value="1"/>
</dbReference>
<sequence length="81" mass="8568">TLFEALLHAGGVIQTPGSVERGNTQSDTDAQEKARGHSIDSCIAAIDRGDCHINLIDTAGYDDFRGSTLFAFAAVETVMVV</sequence>
<dbReference type="PANTHER" id="PTHR43556:SF2">
    <property type="entry name" value="PEPTIDE CHAIN RELEASE FACTOR RF3"/>
    <property type="match status" value="1"/>
</dbReference>
<dbReference type="InterPro" id="IPR004548">
    <property type="entry name" value="PrfC"/>
</dbReference>
<dbReference type="GO" id="GO:0003746">
    <property type="term" value="F:translation elongation factor activity"/>
    <property type="evidence" value="ECO:0007669"/>
    <property type="project" value="UniProtKB-KW"/>
</dbReference>
<feature type="region of interest" description="Disordered" evidence="1">
    <location>
        <begin position="14"/>
        <end position="34"/>
    </location>
</feature>
<feature type="compositionally biased region" description="Polar residues" evidence="1">
    <location>
        <begin position="15"/>
        <end position="28"/>
    </location>
</feature>
<dbReference type="EMBL" id="PYBV01000163">
    <property type="protein sequence ID" value="PYC61311.1"/>
    <property type="molecule type" value="Genomic_DNA"/>
</dbReference>
<organism evidence="3 4">
    <name type="scientific">Micromonospora arborensis</name>
    <dbReference type="NCBI Taxonomy" id="2116518"/>
    <lineage>
        <taxon>Bacteria</taxon>
        <taxon>Bacillati</taxon>
        <taxon>Actinomycetota</taxon>
        <taxon>Actinomycetes</taxon>
        <taxon>Micromonosporales</taxon>
        <taxon>Micromonosporaceae</taxon>
        <taxon>Micromonospora</taxon>
    </lineage>
</organism>
<dbReference type="Pfam" id="PF00009">
    <property type="entry name" value="GTP_EFTU"/>
    <property type="match status" value="1"/>
</dbReference>
<evidence type="ECO:0000259" key="2">
    <source>
        <dbReference type="Pfam" id="PF00009"/>
    </source>
</evidence>
<dbReference type="InterPro" id="IPR000795">
    <property type="entry name" value="T_Tr_GTP-bd_dom"/>
</dbReference>
<accession>A0A318NDL5</accession>
<proteinExistence type="predicted"/>
<dbReference type="Proteomes" id="UP000248333">
    <property type="component" value="Unassembled WGS sequence"/>
</dbReference>
<name>A0A318NDL5_9ACTN</name>